<feature type="compositionally biased region" description="Low complexity" evidence="6">
    <location>
        <begin position="61"/>
        <end position="79"/>
    </location>
</feature>
<feature type="compositionally biased region" description="Low complexity" evidence="6">
    <location>
        <begin position="24"/>
        <end position="35"/>
    </location>
</feature>
<feature type="transmembrane region" description="Helical" evidence="7">
    <location>
        <begin position="218"/>
        <end position="243"/>
    </location>
</feature>
<comment type="subcellular location">
    <subcellularLocation>
        <location evidence="1">Cell membrane</location>
        <topology evidence="1">Multi-pass membrane protein</topology>
    </subcellularLocation>
</comment>
<evidence type="ECO:0000256" key="7">
    <source>
        <dbReference type="SAM" id="Phobius"/>
    </source>
</evidence>
<accession>A0AA38JR64</accession>
<evidence type="ECO:0000313" key="10">
    <source>
        <dbReference type="Proteomes" id="UP001176059"/>
    </source>
</evidence>
<feature type="region of interest" description="Disordered" evidence="6">
    <location>
        <begin position="1"/>
        <end position="110"/>
    </location>
</feature>
<dbReference type="PANTHER" id="PTHR34187:SF2">
    <property type="entry name" value="DUF202 DOMAIN-CONTAINING PROTEIN"/>
    <property type="match status" value="1"/>
</dbReference>
<dbReference type="GO" id="GO:0005886">
    <property type="term" value="C:plasma membrane"/>
    <property type="evidence" value="ECO:0007669"/>
    <property type="project" value="UniProtKB-SubCell"/>
</dbReference>
<feature type="transmembrane region" description="Helical" evidence="7">
    <location>
        <begin position="185"/>
        <end position="206"/>
    </location>
</feature>
<evidence type="ECO:0000256" key="2">
    <source>
        <dbReference type="ARBA" id="ARBA00022475"/>
    </source>
</evidence>
<feature type="compositionally biased region" description="Acidic residues" evidence="6">
    <location>
        <begin position="80"/>
        <end position="92"/>
    </location>
</feature>
<evidence type="ECO:0000256" key="1">
    <source>
        <dbReference type="ARBA" id="ARBA00004651"/>
    </source>
</evidence>
<reference evidence="9" key="2">
    <citation type="journal article" date="2023" name="Proc. Natl. Acad. Sci. U.S.A.">
        <title>A global phylogenomic analysis of the shiitake genus Lentinula.</title>
        <authorList>
            <person name="Sierra-Patev S."/>
            <person name="Min B."/>
            <person name="Naranjo-Ortiz M."/>
            <person name="Looney B."/>
            <person name="Konkel Z."/>
            <person name="Slot J.C."/>
            <person name="Sakamoto Y."/>
            <person name="Steenwyk J.L."/>
            <person name="Rokas A."/>
            <person name="Carro J."/>
            <person name="Camarero S."/>
            <person name="Ferreira P."/>
            <person name="Molpeceres G."/>
            <person name="Ruiz-Duenas F.J."/>
            <person name="Serrano A."/>
            <person name="Henrissat B."/>
            <person name="Drula E."/>
            <person name="Hughes K.W."/>
            <person name="Mata J.L."/>
            <person name="Ishikawa N.K."/>
            <person name="Vargas-Isla R."/>
            <person name="Ushijima S."/>
            <person name="Smith C.A."/>
            <person name="Donoghue J."/>
            <person name="Ahrendt S."/>
            <person name="Andreopoulos W."/>
            <person name="He G."/>
            <person name="LaButti K."/>
            <person name="Lipzen A."/>
            <person name="Ng V."/>
            <person name="Riley R."/>
            <person name="Sandor L."/>
            <person name="Barry K."/>
            <person name="Martinez A.T."/>
            <person name="Xiao Y."/>
            <person name="Gibbons J.G."/>
            <person name="Terashima K."/>
            <person name="Grigoriev I.V."/>
            <person name="Hibbett D."/>
        </authorList>
    </citation>
    <scope>NUCLEOTIDE SEQUENCE</scope>
    <source>
        <strain evidence="9">ET3784</strain>
    </source>
</reference>
<sequence>MTLSSSNTPFVGGDTNPESEFRPSSSSTVLRRSVSFKLLTTESQHLRSKLPEEPERPPSPLASFSPTTSPTIISATVDTPTEEDTDDQDEVGETNGNRTQKNGEDNSYSRWRRKTAFKPRLVLENSGSVARDHLALERTFLAYVRTSLAIASTGVALVQLFTVSLNSTVESTGTGSKIQSYARPLGSSSVGLGIGVLLVGLLRYFTVQTALTEGKFPVSRLMICGIALSLLVIVTIVFAVLIAGRR</sequence>
<dbReference type="Proteomes" id="UP001176059">
    <property type="component" value="Unassembled WGS sequence"/>
</dbReference>
<keyword evidence="5 7" id="KW-0472">Membrane</keyword>
<evidence type="ECO:0000259" key="8">
    <source>
        <dbReference type="Pfam" id="PF02656"/>
    </source>
</evidence>
<keyword evidence="2" id="KW-1003">Cell membrane</keyword>
<keyword evidence="4 7" id="KW-1133">Transmembrane helix</keyword>
<evidence type="ECO:0000256" key="3">
    <source>
        <dbReference type="ARBA" id="ARBA00022692"/>
    </source>
</evidence>
<dbReference type="InterPro" id="IPR052053">
    <property type="entry name" value="IM_YidH-like"/>
</dbReference>
<feature type="compositionally biased region" description="Polar residues" evidence="6">
    <location>
        <begin position="95"/>
        <end position="109"/>
    </location>
</feature>
<protein>
    <recommendedName>
        <fullName evidence="8">DUF202 domain-containing protein</fullName>
    </recommendedName>
</protein>
<feature type="transmembrane region" description="Helical" evidence="7">
    <location>
        <begin position="140"/>
        <end position="165"/>
    </location>
</feature>
<comment type="caution">
    <text evidence="9">The sequence shown here is derived from an EMBL/GenBank/DDBJ whole genome shotgun (WGS) entry which is preliminary data.</text>
</comment>
<name>A0AA38JR64_9AGAR</name>
<evidence type="ECO:0000256" key="5">
    <source>
        <dbReference type="ARBA" id="ARBA00023136"/>
    </source>
</evidence>
<reference evidence="9" key="1">
    <citation type="submission" date="2022-08" db="EMBL/GenBank/DDBJ databases">
        <authorList>
            <consortium name="DOE Joint Genome Institute"/>
            <person name="Min B."/>
            <person name="Sierra-Patev S."/>
            <person name="Naranjo-Ortiz M."/>
            <person name="Looney B."/>
            <person name="Konkel Z."/>
            <person name="Slot J.C."/>
            <person name="Sakamoto Y."/>
            <person name="Steenwyk J.L."/>
            <person name="Rokas A."/>
            <person name="Carro J."/>
            <person name="Camarero S."/>
            <person name="Ferreira P."/>
            <person name="Molpeceres G."/>
            <person name="Ruiz-duenas F.J."/>
            <person name="Serrano A."/>
            <person name="Henrissat B."/>
            <person name="Drula E."/>
            <person name="Hughes K.W."/>
            <person name="Mata J.L."/>
            <person name="Ishikawa N.K."/>
            <person name="Vargas-Isla R."/>
            <person name="Ushijima S."/>
            <person name="Smith C.A."/>
            <person name="Ahrendt S."/>
            <person name="Andreopoulos W."/>
            <person name="He G."/>
            <person name="LaButti K."/>
            <person name="Lipzen A."/>
            <person name="Ng V."/>
            <person name="Riley R."/>
            <person name="Sandor L."/>
            <person name="Barry K."/>
            <person name="Martinez A.T."/>
            <person name="Xiao Y."/>
            <person name="Gibbons J.G."/>
            <person name="Terashima K."/>
            <person name="Hibbett D.S."/>
            <person name="Grigoriev I.V."/>
        </authorList>
    </citation>
    <scope>NUCLEOTIDE SEQUENCE</scope>
    <source>
        <strain evidence="9">ET3784</strain>
    </source>
</reference>
<dbReference type="InterPro" id="IPR003807">
    <property type="entry name" value="DUF202"/>
</dbReference>
<dbReference type="EMBL" id="JANVFO010000004">
    <property type="protein sequence ID" value="KAJ3736654.1"/>
    <property type="molecule type" value="Genomic_DNA"/>
</dbReference>
<dbReference type="AlphaFoldDB" id="A0AA38JR64"/>
<gene>
    <name evidence="9" type="ORF">DFJ43DRAFT_989265</name>
</gene>
<feature type="domain" description="DUF202" evidence="8">
    <location>
        <begin position="131"/>
        <end position="209"/>
    </location>
</feature>
<dbReference type="Pfam" id="PF02656">
    <property type="entry name" value="DUF202"/>
    <property type="match status" value="1"/>
</dbReference>
<evidence type="ECO:0000256" key="6">
    <source>
        <dbReference type="SAM" id="MobiDB-lite"/>
    </source>
</evidence>
<keyword evidence="3 7" id="KW-0812">Transmembrane</keyword>
<keyword evidence="10" id="KW-1185">Reference proteome</keyword>
<organism evidence="9 10">
    <name type="scientific">Lentinula guzmanii</name>
    <dbReference type="NCBI Taxonomy" id="2804957"/>
    <lineage>
        <taxon>Eukaryota</taxon>
        <taxon>Fungi</taxon>
        <taxon>Dikarya</taxon>
        <taxon>Basidiomycota</taxon>
        <taxon>Agaricomycotina</taxon>
        <taxon>Agaricomycetes</taxon>
        <taxon>Agaricomycetidae</taxon>
        <taxon>Agaricales</taxon>
        <taxon>Marasmiineae</taxon>
        <taxon>Omphalotaceae</taxon>
        <taxon>Lentinula</taxon>
    </lineage>
</organism>
<evidence type="ECO:0000256" key="4">
    <source>
        <dbReference type="ARBA" id="ARBA00022989"/>
    </source>
</evidence>
<proteinExistence type="predicted"/>
<dbReference type="PANTHER" id="PTHR34187">
    <property type="entry name" value="FGR18P"/>
    <property type="match status" value="1"/>
</dbReference>
<evidence type="ECO:0000313" key="9">
    <source>
        <dbReference type="EMBL" id="KAJ3736654.1"/>
    </source>
</evidence>